<dbReference type="AlphaFoldDB" id="A0A521DUV8"/>
<dbReference type="InterPro" id="IPR023346">
    <property type="entry name" value="Lysozyme-like_dom_sf"/>
</dbReference>
<sequence length="167" mass="19666">MRNFDKAFELLMRFEGGYVNDKDDPGSETKFGISKKQYPNLDIKSLTKEQAKEIYWKDYWLKAKCPDLEAYHPKLAIYHFDTAVNTGIRTAGKILQRAINKQGFKLYVDGIVGPITVSTLKECHIGTLLRDYLLQRELYYKEITDKKKVLRKFFRGWINRTLELYLI</sequence>
<dbReference type="OrthoDB" id="9815229at2"/>
<dbReference type="Gene3D" id="1.20.141.10">
    <property type="entry name" value="Chitosanase, subunit A, domain 1"/>
    <property type="match status" value="1"/>
</dbReference>
<reference evidence="3 4" key="1">
    <citation type="submission" date="2017-05" db="EMBL/GenBank/DDBJ databases">
        <authorList>
            <person name="Varghese N."/>
            <person name="Submissions S."/>
        </authorList>
    </citation>
    <scope>NUCLEOTIDE SEQUENCE [LARGE SCALE GENOMIC DNA]</scope>
    <source>
        <strain evidence="3 4">DSM 16304</strain>
    </source>
</reference>
<name>A0A521DUV8_9BACT</name>
<dbReference type="CDD" id="cd13926">
    <property type="entry name" value="N-acetylmuramidase_GH108"/>
    <property type="match status" value="1"/>
</dbReference>
<dbReference type="SUPFAM" id="SSF53955">
    <property type="entry name" value="Lysozyme-like"/>
    <property type="match status" value="1"/>
</dbReference>
<dbReference type="InterPro" id="IPR018537">
    <property type="entry name" value="Peptidoglycan-bd_3"/>
</dbReference>
<evidence type="ECO:0000313" key="4">
    <source>
        <dbReference type="Proteomes" id="UP000317315"/>
    </source>
</evidence>
<organism evidence="3 4">
    <name type="scientific">Balnearium lithotrophicum</name>
    <dbReference type="NCBI Taxonomy" id="223788"/>
    <lineage>
        <taxon>Bacteria</taxon>
        <taxon>Pseudomonadati</taxon>
        <taxon>Aquificota</taxon>
        <taxon>Aquificia</taxon>
        <taxon>Desulfurobacteriales</taxon>
        <taxon>Desulfurobacteriaceae</taxon>
        <taxon>Balnearium</taxon>
    </lineage>
</organism>
<dbReference type="Pfam" id="PF05838">
    <property type="entry name" value="Glyco_hydro_108"/>
    <property type="match status" value="1"/>
</dbReference>
<evidence type="ECO:0000313" key="3">
    <source>
        <dbReference type="EMBL" id="SMO75418.1"/>
    </source>
</evidence>
<dbReference type="EMBL" id="FXTM01000026">
    <property type="protein sequence ID" value="SMO75418.1"/>
    <property type="molecule type" value="Genomic_DNA"/>
</dbReference>
<gene>
    <name evidence="3" type="ORF">SAMN06269117_1266</name>
</gene>
<protein>
    <submittedName>
        <fullName evidence="3">Predicted Peptidoglycan domain-containing protein</fullName>
    </submittedName>
</protein>
<keyword evidence="4" id="KW-1185">Reference proteome</keyword>
<dbReference type="Pfam" id="PF09374">
    <property type="entry name" value="PG_binding_3"/>
    <property type="match status" value="1"/>
</dbReference>
<proteinExistence type="predicted"/>
<evidence type="ECO:0000259" key="2">
    <source>
        <dbReference type="Pfam" id="PF09374"/>
    </source>
</evidence>
<feature type="domain" description="TtsA-like Glycoside hydrolase family 108" evidence="1">
    <location>
        <begin position="9"/>
        <end position="87"/>
    </location>
</feature>
<dbReference type="Proteomes" id="UP000317315">
    <property type="component" value="Unassembled WGS sequence"/>
</dbReference>
<accession>A0A521DUV8</accession>
<feature type="domain" description="Peptidoglycan binding" evidence="2">
    <location>
        <begin position="91"/>
        <end position="161"/>
    </location>
</feature>
<dbReference type="InterPro" id="IPR008565">
    <property type="entry name" value="TtsA-like_GH18_dom"/>
</dbReference>
<evidence type="ECO:0000259" key="1">
    <source>
        <dbReference type="Pfam" id="PF05838"/>
    </source>
</evidence>